<reference evidence="1 2" key="1">
    <citation type="submission" date="2022-04" db="EMBL/GenBank/DDBJ databases">
        <title>Hymenobacter sp. isolated from the air.</title>
        <authorList>
            <person name="Won M."/>
            <person name="Lee C.-M."/>
            <person name="Woen H.-Y."/>
            <person name="Kwon S.-W."/>
        </authorList>
    </citation>
    <scope>NUCLEOTIDE SEQUENCE [LARGE SCALE GENOMIC DNA]</scope>
    <source>
        <strain evidence="2">5116 S-27</strain>
    </source>
</reference>
<accession>A0ABY4F5B0</accession>
<dbReference type="Proteomes" id="UP000831785">
    <property type="component" value="Chromosome"/>
</dbReference>
<dbReference type="RefSeq" id="WP_244715247.1">
    <property type="nucleotide sequence ID" value="NZ_CP095049.1"/>
</dbReference>
<organism evidence="1 2">
    <name type="scientific">Hymenobacter cellulosivorans</name>
    <dbReference type="NCBI Taxonomy" id="2932249"/>
    <lineage>
        <taxon>Bacteria</taxon>
        <taxon>Pseudomonadati</taxon>
        <taxon>Bacteroidota</taxon>
        <taxon>Cytophagia</taxon>
        <taxon>Cytophagales</taxon>
        <taxon>Hymenobacteraceae</taxon>
        <taxon>Hymenobacter</taxon>
    </lineage>
</organism>
<evidence type="ECO:0000313" key="2">
    <source>
        <dbReference type="Proteomes" id="UP000831785"/>
    </source>
</evidence>
<protein>
    <submittedName>
        <fullName evidence="1">Uncharacterized protein</fullName>
    </submittedName>
</protein>
<evidence type="ECO:0000313" key="1">
    <source>
        <dbReference type="EMBL" id="UOQ51831.1"/>
    </source>
</evidence>
<keyword evidence="2" id="KW-1185">Reference proteome</keyword>
<gene>
    <name evidence="1" type="ORF">MUN80_18960</name>
</gene>
<dbReference type="EMBL" id="CP095049">
    <property type="protein sequence ID" value="UOQ51831.1"/>
    <property type="molecule type" value="Genomic_DNA"/>
</dbReference>
<proteinExistence type="predicted"/>
<name>A0ABY4F5B0_9BACT</name>
<sequence length="64" mass="7017">MAQGLPIKQIKFVASIRIAGPNDDRLSNGVDTLYDQRPAYQGLFLTNYPKLLLAELCSCFLTGG</sequence>